<reference evidence="1 2" key="1">
    <citation type="submission" date="2019-06" db="EMBL/GenBank/DDBJ databases">
        <title>A chromosome-scale genome assembly of the European perch, Perca fluviatilis.</title>
        <authorList>
            <person name="Roques C."/>
            <person name="Zahm M."/>
            <person name="Cabau C."/>
            <person name="Klopp C."/>
            <person name="Bouchez O."/>
            <person name="Donnadieu C."/>
            <person name="Kuhl H."/>
            <person name="Gislard M."/>
            <person name="Guendouz S."/>
            <person name="Journot L."/>
            <person name="Haffray P."/>
            <person name="Bestin A."/>
            <person name="Morvezen R."/>
            <person name="Feron R."/>
            <person name="Wen M."/>
            <person name="Jouanno E."/>
            <person name="Herpin A."/>
            <person name="Schartl M."/>
            <person name="Postlethwait J."/>
            <person name="Schaerlinger B."/>
            <person name="Chardard D."/>
            <person name="Lecocq T."/>
            <person name="Poncet C."/>
            <person name="Jaffrelo L."/>
            <person name="Lampietro C."/>
            <person name="Guiguen Y."/>
        </authorList>
    </citation>
    <scope>NUCLEOTIDE SEQUENCE [LARGE SCALE GENOMIC DNA]</scope>
    <source>
        <tissue evidence="1">Blood</tissue>
    </source>
</reference>
<dbReference type="AlphaFoldDB" id="A0A6A5FNC4"/>
<sequence length="102" mass="11574">MTDLKKLVVPPLTVRVLLPHTHTHTHTQLSVKKARDQRLPLNANALPLTGRITGELQKRPELTADVKRPMMEELHDVQLTEIKPLLTGQNGRNLQDFDCQDV</sequence>
<dbReference type="EMBL" id="VHII01000005">
    <property type="protein sequence ID" value="KAF1391062.1"/>
    <property type="molecule type" value="Genomic_DNA"/>
</dbReference>
<keyword evidence="2" id="KW-1185">Reference proteome</keyword>
<evidence type="ECO:0000313" key="1">
    <source>
        <dbReference type="EMBL" id="KAF1391062.1"/>
    </source>
</evidence>
<organism evidence="1 2">
    <name type="scientific">Perca fluviatilis</name>
    <name type="common">European perch</name>
    <dbReference type="NCBI Taxonomy" id="8168"/>
    <lineage>
        <taxon>Eukaryota</taxon>
        <taxon>Metazoa</taxon>
        <taxon>Chordata</taxon>
        <taxon>Craniata</taxon>
        <taxon>Vertebrata</taxon>
        <taxon>Euteleostomi</taxon>
        <taxon>Actinopterygii</taxon>
        <taxon>Neopterygii</taxon>
        <taxon>Teleostei</taxon>
        <taxon>Neoteleostei</taxon>
        <taxon>Acanthomorphata</taxon>
        <taxon>Eupercaria</taxon>
        <taxon>Perciformes</taxon>
        <taxon>Percoidei</taxon>
        <taxon>Percidae</taxon>
        <taxon>Percinae</taxon>
        <taxon>Perca</taxon>
    </lineage>
</organism>
<proteinExistence type="predicted"/>
<dbReference type="Proteomes" id="UP000465112">
    <property type="component" value="Chromosome 5"/>
</dbReference>
<evidence type="ECO:0000313" key="2">
    <source>
        <dbReference type="Proteomes" id="UP000465112"/>
    </source>
</evidence>
<comment type="caution">
    <text evidence="1">The sequence shown here is derived from an EMBL/GenBank/DDBJ whole genome shotgun (WGS) entry which is preliminary data.</text>
</comment>
<gene>
    <name evidence="1" type="ORF">PFLUV_G00064690</name>
</gene>
<name>A0A6A5FNC4_PERFL</name>
<protein>
    <submittedName>
        <fullName evidence="1">Uncharacterized protein</fullName>
    </submittedName>
</protein>
<accession>A0A6A5FNC4</accession>